<organism evidence="2 3">
    <name type="scientific">Kitasatospora viridis</name>
    <dbReference type="NCBI Taxonomy" id="281105"/>
    <lineage>
        <taxon>Bacteria</taxon>
        <taxon>Bacillati</taxon>
        <taxon>Actinomycetota</taxon>
        <taxon>Actinomycetes</taxon>
        <taxon>Kitasatosporales</taxon>
        <taxon>Streptomycetaceae</taxon>
        <taxon>Kitasatospora</taxon>
    </lineage>
</organism>
<proteinExistence type="predicted"/>
<feature type="transmembrane region" description="Helical" evidence="1">
    <location>
        <begin position="38"/>
        <end position="65"/>
    </location>
</feature>
<name>A0A561TS97_9ACTN</name>
<protein>
    <submittedName>
        <fullName evidence="2">Uncharacterized protein</fullName>
    </submittedName>
</protein>
<dbReference type="AlphaFoldDB" id="A0A561TS97"/>
<keyword evidence="1" id="KW-1133">Transmembrane helix</keyword>
<evidence type="ECO:0000256" key="1">
    <source>
        <dbReference type="SAM" id="Phobius"/>
    </source>
</evidence>
<keyword evidence="3" id="KW-1185">Reference proteome</keyword>
<keyword evidence="1" id="KW-0812">Transmembrane</keyword>
<gene>
    <name evidence="2" type="ORF">FHX73_1330</name>
</gene>
<evidence type="ECO:0000313" key="3">
    <source>
        <dbReference type="Proteomes" id="UP000317940"/>
    </source>
</evidence>
<dbReference type="EMBL" id="VIWT01000003">
    <property type="protein sequence ID" value="TWF89986.1"/>
    <property type="molecule type" value="Genomic_DNA"/>
</dbReference>
<accession>A0A561TS97</accession>
<reference evidence="2 3" key="1">
    <citation type="submission" date="2019-06" db="EMBL/GenBank/DDBJ databases">
        <title>Sequencing the genomes of 1000 actinobacteria strains.</title>
        <authorList>
            <person name="Klenk H.-P."/>
        </authorList>
    </citation>
    <scope>NUCLEOTIDE SEQUENCE [LARGE SCALE GENOMIC DNA]</scope>
    <source>
        <strain evidence="2 3">DSM 44826</strain>
    </source>
</reference>
<dbReference type="RefSeq" id="WP_170305155.1">
    <property type="nucleotide sequence ID" value="NZ_BAAAMZ010000001.1"/>
</dbReference>
<keyword evidence="1" id="KW-0472">Membrane</keyword>
<comment type="caution">
    <text evidence="2">The sequence shown here is derived from an EMBL/GenBank/DDBJ whole genome shotgun (WGS) entry which is preliminary data.</text>
</comment>
<sequence>MTPSASSGVANALLSPPPVGTASETALAVFDDPHGLRRVVAVTVGALVCLGCLAVLALAGGILYADPHAPAARPPVAGRTSTLR</sequence>
<evidence type="ECO:0000313" key="2">
    <source>
        <dbReference type="EMBL" id="TWF89986.1"/>
    </source>
</evidence>
<dbReference type="Proteomes" id="UP000317940">
    <property type="component" value="Unassembled WGS sequence"/>
</dbReference>